<feature type="compositionally biased region" description="Acidic residues" evidence="2">
    <location>
        <begin position="577"/>
        <end position="614"/>
    </location>
</feature>
<feature type="region of interest" description="Disordered" evidence="2">
    <location>
        <begin position="65"/>
        <end position="92"/>
    </location>
</feature>
<feature type="region of interest" description="Disordered" evidence="2">
    <location>
        <begin position="315"/>
        <end position="369"/>
    </location>
</feature>
<dbReference type="STRING" id="47427.A0A2H3ES74"/>
<gene>
    <name evidence="5" type="ORF">ARMGADRAFT_1005847</name>
</gene>
<evidence type="ECO:0000313" key="5">
    <source>
        <dbReference type="EMBL" id="PBL02484.1"/>
    </source>
</evidence>
<reference evidence="6" key="1">
    <citation type="journal article" date="2017" name="Nat. Ecol. Evol.">
        <title>Genome expansion and lineage-specific genetic innovations in the forest pathogenic fungi Armillaria.</title>
        <authorList>
            <person name="Sipos G."/>
            <person name="Prasanna A.N."/>
            <person name="Walter M.C."/>
            <person name="O'Connor E."/>
            <person name="Balint B."/>
            <person name="Krizsan K."/>
            <person name="Kiss B."/>
            <person name="Hess J."/>
            <person name="Varga T."/>
            <person name="Slot J."/>
            <person name="Riley R."/>
            <person name="Boka B."/>
            <person name="Rigling D."/>
            <person name="Barry K."/>
            <person name="Lee J."/>
            <person name="Mihaltcheva S."/>
            <person name="LaButti K."/>
            <person name="Lipzen A."/>
            <person name="Waldron R."/>
            <person name="Moloney N.M."/>
            <person name="Sperisen C."/>
            <person name="Kredics L."/>
            <person name="Vagvoelgyi C."/>
            <person name="Patrignani A."/>
            <person name="Fitzpatrick D."/>
            <person name="Nagy I."/>
            <person name="Doyle S."/>
            <person name="Anderson J.B."/>
            <person name="Grigoriev I.V."/>
            <person name="Gueldener U."/>
            <person name="Muensterkoetter M."/>
            <person name="Nagy L.G."/>
        </authorList>
    </citation>
    <scope>NUCLEOTIDE SEQUENCE [LARGE SCALE GENOMIC DNA]</scope>
    <source>
        <strain evidence="6">Ar21-2</strain>
    </source>
</reference>
<accession>A0A2H3ES74</accession>
<dbReference type="Gene3D" id="3.40.50.300">
    <property type="entry name" value="P-loop containing nucleotide triphosphate hydrolases"/>
    <property type="match status" value="1"/>
</dbReference>
<keyword evidence="1" id="KW-0175">Coiled coil</keyword>
<feature type="region of interest" description="Disordered" evidence="2">
    <location>
        <begin position="1"/>
        <end position="43"/>
    </location>
</feature>
<feature type="coiled-coil region" evidence="1">
    <location>
        <begin position="505"/>
        <end position="532"/>
    </location>
</feature>
<dbReference type="OrthoDB" id="3598281at2759"/>
<feature type="domain" description="Dynamin N-terminal" evidence="3">
    <location>
        <begin position="165"/>
        <end position="439"/>
    </location>
</feature>
<evidence type="ECO:0000256" key="2">
    <source>
        <dbReference type="SAM" id="MobiDB-lite"/>
    </source>
</evidence>
<dbReference type="PANTHER" id="PTHR36681">
    <property type="entry name" value="NUCLEAR GTPASE, GERMINAL CENTER-ASSOCIATED, TANDEM DUPLICATE 3"/>
    <property type="match status" value="1"/>
</dbReference>
<organism evidence="5 6">
    <name type="scientific">Armillaria gallica</name>
    <name type="common">Bulbous honey fungus</name>
    <name type="synonym">Armillaria bulbosa</name>
    <dbReference type="NCBI Taxonomy" id="47427"/>
    <lineage>
        <taxon>Eukaryota</taxon>
        <taxon>Fungi</taxon>
        <taxon>Dikarya</taxon>
        <taxon>Basidiomycota</taxon>
        <taxon>Agaricomycotina</taxon>
        <taxon>Agaricomycetes</taxon>
        <taxon>Agaricomycetidae</taxon>
        <taxon>Agaricales</taxon>
        <taxon>Marasmiineae</taxon>
        <taxon>Physalacriaceae</taxon>
        <taxon>Armillaria</taxon>
    </lineage>
</organism>
<evidence type="ECO:0000259" key="4">
    <source>
        <dbReference type="Pfam" id="PF24564"/>
    </source>
</evidence>
<keyword evidence="6" id="KW-1185">Reference proteome</keyword>
<evidence type="ECO:0000256" key="1">
    <source>
        <dbReference type="SAM" id="Coils"/>
    </source>
</evidence>
<dbReference type="InterPro" id="IPR045063">
    <property type="entry name" value="Dynamin_N"/>
</dbReference>
<dbReference type="Proteomes" id="UP000217790">
    <property type="component" value="Unassembled WGS sequence"/>
</dbReference>
<protein>
    <recommendedName>
        <fullName evidence="7">Nuclear GTPase SLIP-GC</fullName>
    </recommendedName>
</protein>
<feature type="region of interest" description="Disordered" evidence="2">
    <location>
        <begin position="547"/>
        <end position="635"/>
    </location>
</feature>
<dbReference type="Pfam" id="PF24564">
    <property type="entry name" value="DUF7605"/>
    <property type="match status" value="1"/>
</dbReference>
<dbReference type="Pfam" id="PF00350">
    <property type="entry name" value="Dynamin_N"/>
    <property type="match status" value="1"/>
</dbReference>
<dbReference type="InParanoid" id="A0A2H3ES74"/>
<feature type="compositionally biased region" description="Acidic residues" evidence="2">
    <location>
        <begin position="621"/>
        <end position="631"/>
    </location>
</feature>
<dbReference type="InterPro" id="IPR027417">
    <property type="entry name" value="P-loop_NTPase"/>
</dbReference>
<dbReference type="InterPro" id="IPR056024">
    <property type="entry name" value="DUF7605"/>
</dbReference>
<dbReference type="SUPFAM" id="SSF52540">
    <property type="entry name" value="P-loop containing nucleoside triphosphate hydrolases"/>
    <property type="match status" value="1"/>
</dbReference>
<feature type="compositionally biased region" description="Polar residues" evidence="2">
    <location>
        <begin position="65"/>
        <end position="74"/>
    </location>
</feature>
<evidence type="ECO:0008006" key="7">
    <source>
        <dbReference type="Google" id="ProtNLM"/>
    </source>
</evidence>
<dbReference type="EMBL" id="KZ293645">
    <property type="protein sequence ID" value="PBL02484.1"/>
    <property type="molecule type" value="Genomic_DNA"/>
</dbReference>
<evidence type="ECO:0000259" key="3">
    <source>
        <dbReference type="Pfam" id="PF00350"/>
    </source>
</evidence>
<feature type="domain" description="DUF7605" evidence="4">
    <location>
        <begin position="907"/>
        <end position="1072"/>
    </location>
</feature>
<feature type="compositionally biased region" description="Basic and acidic residues" evidence="2">
    <location>
        <begin position="349"/>
        <end position="366"/>
    </location>
</feature>
<dbReference type="PANTHER" id="PTHR36681:SF3">
    <property type="entry name" value="NUCLEAR GTPASE, GERMINAL CENTER-ASSOCIATED, TANDEM DUPLICATE 3"/>
    <property type="match status" value="1"/>
</dbReference>
<sequence>MALRTNAVTIKPEPQEFTMPNPLVSSINTHPASVASNGVKPEPGTADDVARVFLQRGLPVPFYVQESTSSTTGTPKAEPETPQDAPLGSSSSRLEAQRPAMLYSVYNSASDVPYSPEGALQEGLGMVKSIEQGLGKLQMGSKLRQDVWHRELENLRGQTTPKTLIAICGATGAGKSSILNAILDAINVQADTGSIACTAVVTEIAYHNKPTVDADVSFLTAAEWKEELSVLLQDLVDEDGTIKRSNDLKSDAGVAWQKVHAVYPSISQEALVRMTPDEIITRDPKIAAILGTTKMIVARNSKEFAADIAKYIDSKDQSRGKKDKKNKRSAEKEKKGQTIMEKIQAAAKKNGDKTAKKTSSDKESNTKDAPALWPLIRQVNVRCAAKALSTGTVLVDLPGVADANAARNNIAKDYMKTCACIWILAPITRAVDDKTARDLLGDAFKMQLMSDYDDHAITFIASKCDDISCSEVIRALHLEDDDELVAIEDKIDDNKSESKDWSKKKSTIEKQIKEIEAVIKNHRQDVGEYEKHLEAIKDGEIFVPRLSSKKKVTSGKKRKNSRGGKKGSPKRRRSAEDEASSSDSDDSESDESSDSDSDSGSDSGDDSSSDEEDLANNASNSEDELQDPETEDSLKAKIKETKASIKEARTLKSELQKEKKAANDELATLKKTLTKLQKEKNAFCSLKRSEFSRDVLKEDFRVGLKDLDDAAAEERDPDNFNPSVNIRDYDAIDLPVFTCSSRDYVRLTKQVEGDGEPACFSNIDDTGIPALQEWCHALTLSSRERSARTFLAHLQTFSVSIQTYVNGISGVTATDREALRSKWESTDEELDQDDQFQLDDDDPYAAILGGGLYSMKETAPKVDAYGEAVGITPRLVKDFTKVIEDNVENLKAKFREGLADKCRTGATQASAAAVSTSDEFAGSMHWGTYRATLRRHGSFRRDLNVELLAPFTKNIAASWGKLFETDLFDSFKRATLQTIQKLLMDVENSAAPGLKDRTKIQGELCLEEAKVALQKSMDVVSESMANEQKEISRCLAPHVQDELTPGYDRAMEERGAGSVARQKASFHDFISEAKEDLFEDGADVIMERLANAASAVGDGLALSLGELAQKIEVNLAVLWEGAGDDPQQVYARRAIVGEVEKILGQIEMWKDAEKLKKERDQEDLLARELLVDEDVEMDD</sequence>
<dbReference type="AlphaFoldDB" id="A0A2H3ES74"/>
<proteinExistence type="predicted"/>
<feature type="compositionally biased region" description="Polar residues" evidence="2">
    <location>
        <begin position="23"/>
        <end position="36"/>
    </location>
</feature>
<dbReference type="OMA" id="VAQGYMK"/>
<feature type="compositionally biased region" description="Basic residues" evidence="2">
    <location>
        <begin position="547"/>
        <end position="573"/>
    </location>
</feature>
<name>A0A2H3ES74_ARMGA</name>
<evidence type="ECO:0000313" key="6">
    <source>
        <dbReference type="Proteomes" id="UP000217790"/>
    </source>
</evidence>